<dbReference type="Proteomes" id="UP001139365">
    <property type="component" value="Unassembled WGS sequence"/>
</dbReference>
<organism evidence="1 2">
    <name type="scientific">Candidatus Colimorpha enterica</name>
    <dbReference type="NCBI Taxonomy" id="3083063"/>
    <lineage>
        <taxon>Bacteria</taxon>
        <taxon>Pseudomonadati</taxon>
        <taxon>Bacteroidota</taxon>
        <taxon>Bacteroidia</taxon>
        <taxon>Bacteroidales</taxon>
        <taxon>Candidatus Colimorpha</taxon>
    </lineage>
</organism>
<proteinExistence type="predicted"/>
<gene>
    <name evidence="1" type="ORF">MR241_04850</name>
</gene>
<sequence>MEKTASFTGRVIMIDSAEDLKQLCRRMLCSGFDGDVTVLRGCGRWFMIMSEIPLYACDYGDPLDGNAGLYAVEYGKLICGKSGLARLAGE</sequence>
<dbReference type="EMBL" id="JALEMU010000073">
    <property type="protein sequence ID" value="MCI5755604.1"/>
    <property type="molecule type" value="Genomic_DNA"/>
</dbReference>
<reference evidence="1 2" key="1">
    <citation type="submission" date="2022-03" db="EMBL/GenBank/DDBJ databases">
        <title>Metagenome-assembled genomes from swine fecal metagenomes.</title>
        <authorList>
            <person name="Holman D.B."/>
            <person name="Kommadath A."/>
        </authorList>
    </citation>
    <scope>NUCLEOTIDE SEQUENCE [LARGE SCALE GENOMIC DNA]</scope>
    <source>
        <strain evidence="1">SUG147</strain>
    </source>
</reference>
<name>A0AAE3FGZ0_9BACT</name>
<protein>
    <submittedName>
        <fullName evidence="1">Uncharacterized protein</fullName>
    </submittedName>
</protein>
<evidence type="ECO:0000313" key="1">
    <source>
        <dbReference type="EMBL" id="MCI5755604.1"/>
    </source>
</evidence>
<accession>A0AAE3FGZ0</accession>
<comment type="caution">
    <text evidence="1">The sequence shown here is derived from an EMBL/GenBank/DDBJ whole genome shotgun (WGS) entry which is preliminary data.</text>
</comment>
<dbReference type="AlphaFoldDB" id="A0AAE3FGZ0"/>
<evidence type="ECO:0000313" key="2">
    <source>
        <dbReference type="Proteomes" id="UP001139365"/>
    </source>
</evidence>